<evidence type="ECO:0000313" key="1">
    <source>
        <dbReference type="EMBL" id="OCK87383.1"/>
    </source>
</evidence>
<sequence length="609" mass="64665">MLHFFRSKWLFGALLPLCISNAVAQSLKPIEGVYSGALVYSDLTRRDSSLLDLQNYETFLWGLEDGSVLGNLTVYTPEDDKHIINMEKFVNLTTSITCNQSSISMTFKDDATFQKAKQIWDWANGEANRSFIIVAGAQQCGWNQHRQPFVISSLEFDETANRAKLNGITKSWKDVAHSYDLKVGQVVTANQTALQRAKRDYTKDVSIPFDLNLPFSVSLSEGDYSTSLTCVTCGTSGHFNIELIISTWLGVPTGASVKVSPSGVRVDAKLQWSLAGKLASSKKKEWTPLSFPTPATIEIPEVVTIGPTIDLVVGIALNSLQAKAVVTGGAYATIPDTAYAEVNLLNPTDFRHSSWMPSIGTYPFEVDAEIQAQVEAYLAPTLALKAEALGFGYEVELQLRLIDLTGTFVYEVSTSGVCDSTKTQGVSANLAIGAKLVIDAKPVDSSSSDLSFTLGTSNFPLAELCFPFGPSSPSPTSIAASGSISKSRPSPTPSDSSNSCTLKFGASATCIPTSSCSTKGSGWTHTAGYCPGGTDIQCCHQSPDTASSAPAPSSTSPATCTVNSGVSGTCISTSACSAKGGYYSEPGHCPGGTDIQCCHKPPTCTGMRS</sequence>
<evidence type="ECO:0000313" key="2">
    <source>
        <dbReference type="Proteomes" id="UP000250078"/>
    </source>
</evidence>
<dbReference type="EMBL" id="KV748261">
    <property type="protein sequence ID" value="OCK87383.1"/>
    <property type="molecule type" value="Genomic_DNA"/>
</dbReference>
<organism evidence="1 2">
    <name type="scientific">Cenococcum geophilum 1.58</name>
    <dbReference type="NCBI Taxonomy" id="794803"/>
    <lineage>
        <taxon>Eukaryota</taxon>
        <taxon>Fungi</taxon>
        <taxon>Dikarya</taxon>
        <taxon>Ascomycota</taxon>
        <taxon>Pezizomycotina</taxon>
        <taxon>Dothideomycetes</taxon>
        <taxon>Pleosporomycetidae</taxon>
        <taxon>Gloniales</taxon>
        <taxon>Gloniaceae</taxon>
        <taxon>Cenococcum</taxon>
    </lineage>
</organism>
<accession>A0ACC8EMC5</accession>
<name>A0ACC8EMC5_9PEZI</name>
<keyword evidence="2" id="KW-1185">Reference proteome</keyword>
<proteinExistence type="predicted"/>
<gene>
    <name evidence="1" type="ORF">K441DRAFT_355598</name>
</gene>
<dbReference type="Proteomes" id="UP000250078">
    <property type="component" value="Unassembled WGS sequence"/>
</dbReference>
<reference evidence="1 2" key="1">
    <citation type="journal article" date="2016" name="Nat. Commun.">
        <title>Ectomycorrhizal ecology is imprinted in the genome of the dominant symbiotic fungus Cenococcum geophilum.</title>
        <authorList>
            <consortium name="DOE Joint Genome Institute"/>
            <person name="Peter M."/>
            <person name="Kohler A."/>
            <person name="Ohm R.A."/>
            <person name="Kuo A."/>
            <person name="Krutzmann J."/>
            <person name="Morin E."/>
            <person name="Arend M."/>
            <person name="Barry K.W."/>
            <person name="Binder M."/>
            <person name="Choi C."/>
            <person name="Clum A."/>
            <person name="Copeland A."/>
            <person name="Grisel N."/>
            <person name="Haridas S."/>
            <person name="Kipfer T."/>
            <person name="LaButti K."/>
            <person name="Lindquist E."/>
            <person name="Lipzen A."/>
            <person name="Maire R."/>
            <person name="Meier B."/>
            <person name="Mihaltcheva S."/>
            <person name="Molinier V."/>
            <person name="Murat C."/>
            <person name="Poggeler S."/>
            <person name="Quandt C.A."/>
            <person name="Sperisen C."/>
            <person name="Tritt A."/>
            <person name="Tisserant E."/>
            <person name="Crous P.W."/>
            <person name="Henrissat B."/>
            <person name="Nehls U."/>
            <person name="Egli S."/>
            <person name="Spatafora J.W."/>
            <person name="Grigoriev I.V."/>
            <person name="Martin F.M."/>
        </authorList>
    </citation>
    <scope>NUCLEOTIDE SEQUENCE [LARGE SCALE GENOMIC DNA]</scope>
    <source>
        <strain evidence="1 2">1.58</strain>
    </source>
</reference>
<protein>
    <submittedName>
        <fullName evidence="1">Uncharacterized protein</fullName>
    </submittedName>
</protein>